<evidence type="ECO:0000313" key="3">
    <source>
        <dbReference type="EMBL" id="HCO24014.1"/>
    </source>
</evidence>
<dbReference type="InterPro" id="IPR036278">
    <property type="entry name" value="Sialidase_sf"/>
</dbReference>
<sequence length="603" mass="66884">MLTRFIIMFLLTLAVQSQAAEPPQMLFQGEGIHDAEAAGGARTAFAIMRLPDGRFAFYDRYAPAKGPLSLPDAEGKIHALLPHLPEEILASETIMQSGVLNNTQVVLSQDGQIKSVRVQNESLDKESAKKAGLPRYLNTWIDRAGPAGASKPLMTWRGYNGSLMEYQELSTGRLLVPHGSLIPHSRAAPPTGRHETVIQYSDDGGKSWKLSESRLIAPCYPGFNGSNEGACEPAFEELKDGPIWMMMRTTAGFLYESFSSDGGTTWSPARASRFNTSTGPPNIMRHSNGWLVVCWNNCEMPARAEGEGVYGGRDALHIAVSDDEGKTWRGFREIYLDHRRNDNPAQNGDRGTAYPLGACTSDGHIVVLAGQGKGGRNPILIDPEWIVETTASTDFTDGLKQWSTYTHHGPARRWWRARAAGAVLIDHPDDKTRKCLHVRKQPDLPADGATWNFPNGWKGSLEARIKVPSGSQGSSIALNDRMFDPTNDFGEELAVFRVSLSDLNLTPDQWHTLRFDWDLSNRLCSLKIDDQQPVELRVRHPTLNGLSYVRFRSTAKETDPRGLLVEQVTVKITDPFAPACSAQEQRAHEQRYVKQVVPSWKEL</sequence>
<evidence type="ECO:0000259" key="2">
    <source>
        <dbReference type="Pfam" id="PF13088"/>
    </source>
</evidence>
<dbReference type="EMBL" id="DQAY01000077">
    <property type="protein sequence ID" value="HCO24014.1"/>
    <property type="molecule type" value="Genomic_DNA"/>
</dbReference>
<dbReference type="PANTHER" id="PTHR43752">
    <property type="entry name" value="BNR/ASP-BOX REPEAT FAMILY PROTEIN"/>
    <property type="match status" value="1"/>
</dbReference>
<dbReference type="AlphaFoldDB" id="A0A3D3R575"/>
<reference evidence="3 4" key="1">
    <citation type="journal article" date="2018" name="Nat. Biotechnol.">
        <title>A standardized bacterial taxonomy based on genome phylogeny substantially revises the tree of life.</title>
        <authorList>
            <person name="Parks D.H."/>
            <person name="Chuvochina M."/>
            <person name="Waite D.W."/>
            <person name="Rinke C."/>
            <person name="Skarshewski A."/>
            <person name="Chaumeil P.A."/>
            <person name="Hugenholtz P."/>
        </authorList>
    </citation>
    <scope>NUCLEOTIDE SEQUENCE [LARGE SCALE GENOMIC DNA]</scope>
    <source>
        <strain evidence="3">UBA9375</strain>
    </source>
</reference>
<name>A0A3D3R575_9PLAN</name>
<dbReference type="CDD" id="cd15482">
    <property type="entry name" value="Sialidase_non-viral"/>
    <property type="match status" value="1"/>
</dbReference>
<evidence type="ECO:0000313" key="4">
    <source>
        <dbReference type="Proteomes" id="UP000263642"/>
    </source>
</evidence>
<proteinExistence type="predicted"/>
<dbReference type="Pfam" id="PF13088">
    <property type="entry name" value="BNR_2"/>
    <property type="match status" value="1"/>
</dbReference>
<feature type="domain" description="Sialidase" evidence="2">
    <location>
        <begin position="169"/>
        <end position="365"/>
    </location>
</feature>
<comment type="caution">
    <text evidence="3">The sequence shown here is derived from an EMBL/GenBank/DDBJ whole genome shotgun (WGS) entry which is preliminary data.</text>
</comment>
<evidence type="ECO:0000256" key="1">
    <source>
        <dbReference type="SAM" id="SignalP"/>
    </source>
</evidence>
<accession>A0A3D3R575</accession>
<feature type="chain" id="PRO_5017722913" description="Sialidase domain-containing protein" evidence="1">
    <location>
        <begin position="20"/>
        <end position="603"/>
    </location>
</feature>
<dbReference type="PANTHER" id="PTHR43752:SF2">
    <property type="entry name" value="BNR_ASP-BOX REPEAT FAMILY PROTEIN"/>
    <property type="match status" value="1"/>
</dbReference>
<feature type="signal peptide" evidence="1">
    <location>
        <begin position="1"/>
        <end position="19"/>
    </location>
</feature>
<dbReference type="Proteomes" id="UP000263642">
    <property type="component" value="Unassembled WGS sequence"/>
</dbReference>
<organism evidence="3 4">
    <name type="scientific">Gimesia maris</name>
    <dbReference type="NCBI Taxonomy" id="122"/>
    <lineage>
        <taxon>Bacteria</taxon>
        <taxon>Pseudomonadati</taxon>
        <taxon>Planctomycetota</taxon>
        <taxon>Planctomycetia</taxon>
        <taxon>Planctomycetales</taxon>
        <taxon>Planctomycetaceae</taxon>
        <taxon>Gimesia</taxon>
    </lineage>
</organism>
<dbReference type="SUPFAM" id="SSF50939">
    <property type="entry name" value="Sialidases"/>
    <property type="match status" value="1"/>
</dbReference>
<dbReference type="Gene3D" id="2.120.10.10">
    <property type="match status" value="1"/>
</dbReference>
<keyword evidence="1" id="KW-0732">Signal</keyword>
<gene>
    <name evidence="3" type="ORF">DIT97_13550</name>
</gene>
<protein>
    <recommendedName>
        <fullName evidence="2">Sialidase domain-containing protein</fullName>
    </recommendedName>
</protein>
<dbReference type="InterPro" id="IPR011040">
    <property type="entry name" value="Sialidase"/>
</dbReference>